<name>W2RJV9_CYPE1</name>
<dbReference type="EMBL" id="KB822725">
    <property type="protein sequence ID" value="ETN36630.1"/>
    <property type="molecule type" value="Genomic_DNA"/>
</dbReference>
<dbReference type="InterPro" id="IPR036412">
    <property type="entry name" value="HAD-like_sf"/>
</dbReference>
<dbReference type="STRING" id="1220924.W2RJV9"/>
<accession>W2RJV9</accession>
<dbReference type="eggNOG" id="ENOG502S2N3">
    <property type="taxonomic scope" value="Eukaryota"/>
</dbReference>
<proteinExistence type="predicted"/>
<dbReference type="VEuPathDB" id="FungiDB:HMPREF1541_08908"/>
<evidence type="ECO:0000313" key="2">
    <source>
        <dbReference type="EMBL" id="ETN36630.1"/>
    </source>
</evidence>
<dbReference type="GO" id="GO:0016787">
    <property type="term" value="F:hydrolase activity"/>
    <property type="evidence" value="ECO:0007669"/>
    <property type="project" value="UniProtKB-KW"/>
</dbReference>
<dbReference type="PANTHER" id="PTHR43316:SF4">
    <property type="entry name" value="ACID DEHALOGENASE, PUTATIVE (AFU_ORTHOLOGUE AFUA_8G05870)-RELATED"/>
    <property type="match status" value="1"/>
</dbReference>
<sequence length="243" mass="27506">MSQPRKHVVWDIVGTVVSYQVGWDAINARLGDKLRAHNIDPYFFGFAWNEVAEREYTYLSMSGKYARYYDCVRGLFYRVLGQAGIEKPREFASDDDLEYILSQYRELKARPGAAECWQKLRDAGFTMWAFTAGDAARVQGYLEKNGIPCPEENFRSCDTLGIGKPAPECYKPLLEEFQKNGDEAWFAAAHQWDVSAAKRSGFKGAYVTVLEKEACNELFGELDVQADDFITLADRIIEASKAG</sequence>
<dbReference type="RefSeq" id="XP_008721448.1">
    <property type="nucleotide sequence ID" value="XM_008723226.1"/>
</dbReference>
<dbReference type="AlphaFoldDB" id="W2RJV9"/>
<dbReference type="HOGENOM" id="CLU_045011_2_0_1"/>
<keyword evidence="1" id="KW-0378">Hydrolase</keyword>
<keyword evidence="3" id="KW-1185">Reference proteome</keyword>
<dbReference type="InterPro" id="IPR023214">
    <property type="entry name" value="HAD_sf"/>
</dbReference>
<dbReference type="Pfam" id="PF00702">
    <property type="entry name" value="Hydrolase"/>
    <property type="match status" value="1"/>
</dbReference>
<dbReference type="SUPFAM" id="SSF56784">
    <property type="entry name" value="HAD-like"/>
    <property type="match status" value="1"/>
</dbReference>
<evidence type="ECO:0000313" key="3">
    <source>
        <dbReference type="Proteomes" id="UP000030752"/>
    </source>
</evidence>
<protein>
    <submittedName>
        <fullName evidence="2">Haloacid dehalogenase, type II</fullName>
    </submittedName>
</protein>
<organism evidence="2 3">
    <name type="scientific">Cyphellophora europaea (strain CBS 101466)</name>
    <name type="common">Phialophora europaea</name>
    <dbReference type="NCBI Taxonomy" id="1220924"/>
    <lineage>
        <taxon>Eukaryota</taxon>
        <taxon>Fungi</taxon>
        <taxon>Dikarya</taxon>
        <taxon>Ascomycota</taxon>
        <taxon>Pezizomycotina</taxon>
        <taxon>Eurotiomycetes</taxon>
        <taxon>Chaetothyriomycetidae</taxon>
        <taxon>Chaetothyriales</taxon>
        <taxon>Cyphellophoraceae</taxon>
        <taxon>Cyphellophora</taxon>
    </lineage>
</organism>
<dbReference type="OrthoDB" id="2363873at2759"/>
<dbReference type="InParanoid" id="W2RJV9"/>
<dbReference type="InterPro" id="IPR051540">
    <property type="entry name" value="S-2-haloacid_dehalogenase"/>
</dbReference>
<reference evidence="2 3" key="1">
    <citation type="submission" date="2013-03" db="EMBL/GenBank/DDBJ databases">
        <title>The Genome Sequence of Phialophora europaea CBS 101466.</title>
        <authorList>
            <consortium name="The Broad Institute Genomics Platform"/>
            <person name="Cuomo C."/>
            <person name="de Hoog S."/>
            <person name="Gorbushina A."/>
            <person name="Walker B."/>
            <person name="Young S.K."/>
            <person name="Zeng Q."/>
            <person name="Gargeya S."/>
            <person name="Fitzgerald M."/>
            <person name="Haas B."/>
            <person name="Abouelleil A."/>
            <person name="Allen A.W."/>
            <person name="Alvarado L."/>
            <person name="Arachchi H.M."/>
            <person name="Berlin A.M."/>
            <person name="Chapman S.B."/>
            <person name="Gainer-Dewar J."/>
            <person name="Goldberg J."/>
            <person name="Griggs A."/>
            <person name="Gujja S."/>
            <person name="Hansen M."/>
            <person name="Howarth C."/>
            <person name="Imamovic A."/>
            <person name="Ireland A."/>
            <person name="Larimer J."/>
            <person name="McCowan C."/>
            <person name="Murphy C."/>
            <person name="Pearson M."/>
            <person name="Poon T.W."/>
            <person name="Priest M."/>
            <person name="Roberts A."/>
            <person name="Saif S."/>
            <person name="Shea T."/>
            <person name="Sisk P."/>
            <person name="Sykes S."/>
            <person name="Wortman J."/>
            <person name="Nusbaum C."/>
            <person name="Birren B."/>
        </authorList>
    </citation>
    <scope>NUCLEOTIDE SEQUENCE [LARGE SCALE GENOMIC DNA]</scope>
    <source>
        <strain evidence="2 3">CBS 101466</strain>
    </source>
</reference>
<dbReference type="Proteomes" id="UP000030752">
    <property type="component" value="Unassembled WGS sequence"/>
</dbReference>
<evidence type="ECO:0000256" key="1">
    <source>
        <dbReference type="ARBA" id="ARBA00022801"/>
    </source>
</evidence>
<dbReference type="PANTHER" id="PTHR43316">
    <property type="entry name" value="HYDROLASE, HALOACID DELAHOGENASE-RELATED"/>
    <property type="match status" value="1"/>
</dbReference>
<dbReference type="Gene3D" id="1.10.150.240">
    <property type="entry name" value="Putative phosphatase, domain 2"/>
    <property type="match status" value="1"/>
</dbReference>
<dbReference type="GeneID" id="19976247"/>
<gene>
    <name evidence="2" type="ORF">HMPREF1541_08908</name>
</gene>
<dbReference type="Gene3D" id="3.40.50.1000">
    <property type="entry name" value="HAD superfamily/HAD-like"/>
    <property type="match status" value="1"/>
</dbReference>
<dbReference type="InterPro" id="IPR023198">
    <property type="entry name" value="PGP-like_dom2"/>
</dbReference>